<evidence type="ECO:0000256" key="3">
    <source>
        <dbReference type="ARBA" id="ARBA00023163"/>
    </source>
</evidence>
<evidence type="ECO:0000313" key="6">
    <source>
        <dbReference type="Proteomes" id="UP000616346"/>
    </source>
</evidence>
<dbReference type="InterPro" id="IPR018060">
    <property type="entry name" value="HTH_AraC"/>
</dbReference>
<dbReference type="PANTHER" id="PTHR43280:SF32">
    <property type="entry name" value="TRANSCRIPTIONAL REGULATORY PROTEIN"/>
    <property type="match status" value="1"/>
</dbReference>
<evidence type="ECO:0000313" key="5">
    <source>
        <dbReference type="EMBL" id="MBD8003075.1"/>
    </source>
</evidence>
<dbReference type="SUPFAM" id="SSF46689">
    <property type="entry name" value="Homeodomain-like"/>
    <property type="match status" value="1"/>
</dbReference>
<protein>
    <submittedName>
        <fullName evidence="5">AraC family transcriptional regulator</fullName>
    </submittedName>
</protein>
<dbReference type="InterPro" id="IPR009057">
    <property type="entry name" value="Homeodomain-like_sf"/>
</dbReference>
<evidence type="ECO:0000256" key="2">
    <source>
        <dbReference type="ARBA" id="ARBA00023125"/>
    </source>
</evidence>
<proteinExistence type="predicted"/>
<reference evidence="5 6" key="1">
    <citation type="submission" date="2020-08" db="EMBL/GenBank/DDBJ databases">
        <title>A Genomic Blueprint of the Chicken Gut Microbiome.</title>
        <authorList>
            <person name="Gilroy R."/>
            <person name="Ravi A."/>
            <person name="Getino M."/>
            <person name="Pursley I."/>
            <person name="Horton D.L."/>
            <person name="Alikhan N.-F."/>
            <person name="Baker D."/>
            <person name="Gharbi K."/>
            <person name="Hall N."/>
            <person name="Watson M."/>
            <person name="Adriaenssens E.M."/>
            <person name="Foster-Nyarko E."/>
            <person name="Jarju S."/>
            <person name="Secka A."/>
            <person name="Antonio M."/>
            <person name="Oren A."/>
            <person name="Chaudhuri R."/>
            <person name="La Ragione R.M."/>
            <person name="Hildebrand F."/>
            <person name="Pallen M.J."/>
        </authorList>
    </citation>
    <scope>NUCLEOTIDE SEQUENCE [LARGE SCALE GENOMIC DNA]</scope>
    <source>
        <strain evidence="5 6">Sa1YUN3</strain>
    </source>
</reference>
<comment type="caution">
    <text evidence="5">The sequence shown here is derived from an EMBL/GenBank/DDBJ whole genome shotgun (WGS) entry which is preliminary data.</text>
</comment>
<keyword evidence="3" id="KW-0804">Transcription</keyword>
<dbReference type="Pfam" id="PF12833">
    <property type="entry name" value="HTH_18"/>
    <property type="match status" value="1"/>
</dbReference>
<name>A0ABR8VEE0_9BACT</name>
<dbReference type="Gene3D" id="1.10.10.60">
    <property type="entry name" value="Homeodomain-like"/>
    <property type="match status" value="1"/>
</dbReference>
<keyword evidence="1" id="KW-0805">Transcription regulation</keyword>
<dbReference type="PROSITE" id="PS01124">
    <property type="entry name" value="HTH_ARAC_FAMILY_2"/>
    <property type="match status" value="1"/>
</dbReference>
<sequence>MEQNGLFLLALQQIHDFPFTRRNESRFITPELGFVRSVEGMEEISESILIPGKPYRLTEGRIVYIRSGHIRVRINLREVIVSSNQLVVTSPGAVLEFVEMPKNIDVTMLTFVDDFMEGWQKEPLLHAYLQGGIFFVVDLNEKERKRLVMFLDLIWDVLHDEPFPRDTVRSLISALFRQMEVCYHRDATVSRQEHTRREKLFNRFINLVNKYAVSERNVSFYADNLYLTPRYLSTVIRDTSGKTVMDWVNEAVIQEAKLQLCYTDKLVYQIADDLNFPNASFFCKFFRRITGKTPYEYRKERSK</sequence>
<evidence type="ECO:0000256" key="1">
    <source>
        <dbReference type="ARBA" id="ARBA00023015"/>
    </source>
</evidence>
<dbReference type="PANTHER" id="PTHR43280">
    <property type="entry name" value="ARAC-FAMILY TRANSCRIPTIONAL REGULATOR"/>
    <property type="match status" value="1"/>
</dbReference>
<dbReference type="RefSeq" id="WP_191710727.1">
    <property type="nucleotide sequence ID" value="NZ_JACSPQ010000019.1"/>
</dbReference>
<feature type="domain" description="HTH araC/xylS-type" evidence="4">
    <location>
        <begin position="202"/>
        <end position="300"/>
    </location>
</feature>
<dbReference type="Proteomes" id="UP000616346">
    <property type="component" value="Unassembled WGS sequence"/>
</dbReference>
<keyword evidence="6" id="KW-1185">Reference proteome</keyword>
<gene>
    <name evidence="5" type="ORF">H9626_12770</name>
</gene>
<dbReference type="EMBL" id="JACSPQ010000019">
    <property type="protein sequence ID" value="MBD8003075.1"/>
    <property type="molecule type" value="Genomic_DNA"/>
</dbReference>
<organism evidence="5 6">
    <name type="scientific">Phocaeicola faecium</name>
    <dbReference type="NCBI Taxonomy" id="2762213"/>
    <lineage>
        <taxon>Bacteria</taxon>
        <taxon>Pseudomonadati</taxon>
        <taxon>Bacteroidota</taxon>
        <taxon>Bacteroidia</taxon>
        <taxon>Bacteroidales</taxon>
        <taxon>Bacteroidaceae</taxon>
        <taxon>Phocaeicola</taxon>
    </lineage>
</organism>
<keyword evidence="2" id="KW-0238">DNA-binding</keyword>
<dbReference type="SMART" id="SM00342">
    <property type="entry name" value="HTH_ARAC"/>
    <property type="match status" value="1"/>
</dbReference>
<accession>A0ABR8VEE0</accession>
<evidence type="ECO:0000259" key="4">
    <source>
        <dbReference type="PROSITE" id="PS01124"/>
    </source>
</evidence>